<dbReference type="CDD" id="cd18793">
    <property type="entry name" value="SF2_C_SNF"/>
    <property type="match status" value="1"/>
</dbReference>
<dbReference type="PANTHER" id="PTHR45626:SF14">
    <property type="entry name" value="ATP-DEPENDENT DNA HELICASE (EUROFUNG)"/>
    <property type="match status" value="1"/>
</dbReference>
<name>A0ABR3IR44_9AGAR</name>
<keyword evidence="3" id="KW-0067">ATP-binding</keyword>
<evidence type="ECO:0000256" key="4">
    <source>
        <dbReference type="SAM" id="MobiDB-lite"/>
    </source>
</evidence>
<reference evidence="8" key="1">
    <citation type="submission" date="2024-06" db="EMBL/GenBank/DDBJ databases">
        <title>Multi-omics analyses provide insights into the biosynthesis of the anticancer antibiotic pleurotin in Hohenbuehelia grisea.</title>
        <authorList>
            <person name="Weaver J.A."/>
            <person name="Alberti F."/>
        </authorList>
    </citation>
    <scope>NUCLEOTIDE SEQUENCE [LARGE SCALE GENOMIC DNA]</scope>
    <source>
        <strain evidence="8">T-177</strain>
    </source>
</reference>
<dbReference type="PROSITE" id="PS51192">
    <property type="entry name" value="HELICASE_ATP_BIND_1"/>
    <property type="match status" value="1"/>
</dbReference>
<evidence type="ECO:0000256" key="1">
    <source>
        <dbReference type="ARBA" id="ARBA00022741"/>
    </source>
</evidence>
<organism evidence="7 8">
    <name type="scientific">Hohenbuehelia grisea</name>
    <dbReference type="NCBI Taxonomy" id="104357"/>
    <lineage>
        <taxon>Eukaryota</taxon>
        <taxon>Fungi</taxon>
        <taxon>Dikarya</taxon>
        <taxon>Basidiomycota</taxon>
        <taxon>Agaricomycotina</taxon>
        <taxon>Agaricomycetes</taxon>
        <taxon>Agaricomycetidae</taxon>
        <taxon>Agaricales</taxon>
        <taxon>Pleurotineae</taxon>
        <taxon>Pleurotaceae</taxon>
        <taxon>Hohenbuehelia</taxon>
    </lineage>
</organism>
<dbReference type="Gene3D" id="3.40.50.300">
    <property type="entry name" value="P-loop containing nucleotide triphosphate hydrolases"/>
    <property type="match status" value="1"/>
</dbReference>
<feature type="compositionally biased region" description="Basic and acidic residues" evidence="4">
    <location>
        <begin position="17"/>
        <end position="26"/>
    </location>
</feature>
<accession>A0ABR3IR44</accession>
<dbReference type="Proteomes" id="UP001556367">
    <property type="component" value="Unassembled WGS sequence"/>
</dbReference>
<feature type="domain" description="Helicase ATP-binding" evidence="5">
    <location>
        <begin position="96"/>
        <end position="285"/>
    </location>
</feature>
<dbReference type="InterPro" id="IPR050628">
    <property type="entry name" value="SNF2_RAD54_helicase_TF"/>
</dbReference>
<dbReference type="Pfam" id="PF00176">
    <property type="entry name" value="SNF2-rel_dom"/>
    <property type="match status" value="1"/>
</dbReference>
<feature type="compositionally biased region" description="Low complexity" evidence="4">
    <location>
        <begin position="1"/>
        <end position="13"/>
    </location>
</feature>
<evidence type="ECO:0000313" key="8">
    <source>
        <dbReference type="Proteomes" id="UP001556367"/>
    </source>
</evidence>
<proteinExistence type="predicted"/>
<dbReference type="CDD" id="cd18008">
    <property type="entry name" value="DEXDc_SHPRH-like"/>
    <property type="match status" value="1"/>
</dbReference>
<comment type="caution">
    <text evidence="7">The sequence shown here is derived from an EMBL/GenBank/DDBJ whole genome shotgun (WGS) entry which is preliminary data.</text>
</comment>
<evidence type="ECO:0000256" key="3">
    <source>
        <dbReference type="ARBA" id="ARBA00022840"/>
    </source>
</evidence>
<dbReference type="PROSITE" id="PS51194">
    <property type="entry name" value="HELICASE_CTER"/>
    <property type="match status" value="1"/>
</dbReference>
<dbReference type="PANTHER" id="PTHR45626">
    <property type="entry name" value="TRANSCRIPTION TERMINATION FACTOR 2-RELATED"/>
    <property type="match status" value="1"/>
</dbReference>
<dbReference type="SMART" id="SM00490">
    <property type="entry name" value="HELICc"/>
    <property type="match status" value="1"/>
</dbReference>
<dbReference type="Pfam" id="PF00271">
    <property type="entry name" value="Helicase_C"/>
    <property type="match status" value="1"/>
</dbReference>
<evidence type="ECO:0000313" key="7">
    <source>
        <dbReference type="EMBL" id="KAL0945767.1"/>
    </source>
</evidence>
<evidence type="ECO:0000259" key="5">
    <source>
        <dbReference type="PROSITE" id="PS51192"/>
    </source>
</evidence>
<keyword evidence="1" id="KW-0547">Nucleotide-binding</keyword>
<dbReference type="InterPro" id="IPR014001">
    <property type="entry name" value="Helicase_ATP-bd"/>
</dbReference>
<dbReference type="InterPro" id="IPR049730">
    <property type="entry name" value="SNF2/RAD54-like_C"/>
</dbReference>
<dbReference type="SMART" id="SM00487">
    <property type="entry name" value="DEXDc"/>
    <property type="match status" value="1"/>
</dbReference>
<gene>
    <name evidence="7" type="ORF">HGRIS_012056</name>
</gene>
<keyword evidence="8" id="KW-1185">Reference proteome</keyword>
<dbReference type="Gene3D" id="3.40.50.10810">
    <property type="entry name" value="Tandem AAA-ATPase domain"/>
    <property type="match status" value="1"/>
</dbReference>
<evidence type="ECO:0000256" key="2">
    <source>
        <dbReference type="ARBA" id="ARBA00022801"/>
    </source>
</evidence>
<dbReference type="EMBL" id="JASNQZ010000015">
    <property type="protein sequence ID" value="KAL0945767.1"/>
    <property type="molecule type" value="Genomic_DNA"/>
</dbReference>
<dbReference type="InterPro" id="IPR001650">
    <property type="entry name" value="Helicase_C-like"/>
</dbReference>
<protein>
    <submittedName>
        <fullName evidence="7">Uncharacterized protein</fullName>
    </submittedName>
</protein>
<dbReference type="InterPro" id="IPR038718">
    <property type="entry name" value="SNF2-like_sf"/>
</dbReference>
<sequence length="643" mass="72342">MAPVSASPGAGASRKTTKVEPKKETFELPEGNEVIGFDFSCSKTPPQEHIADLMSGGFNTEEVDIDMAEAVVEEFKPKFKLFPHQVVARRWMAEREDLRLGRRGGFLADDMGLGKTLMILARIFDGRRSMPPNLNGWSPVTLVICPAAIIDQWPSEIDRFCLPKPELNVIVHHGSSRTTDPEVLRKATIVITTYEVLKSEHSNYLSSKQVSKSVVQTKGSMQQALFYVNWYRVVLDEAQNIKNSTTKAAMACFELTALFKWAMTGTPIQNSVLDLYSPFHFLQIHPFSDLEIFKAKIATPLKNNGLSATVAMRQLHLILMKIMLRRTKKDRLNGEPLLDLPPRVVTLVDCPFSPQELEFYQSLATKTQAELEEIIGDKARSWWCPFVKIMRLRQSCDHPAIIAKEDKLDDWRHPGRADKCAGAVMATPKKTAVETPPRASTADFQESAVDKAQLQRVQSGFIHSAKIRTMLQLLRETRQRGEKVIIYSAFTTMLDIVEPFLIDAGVKFVRYDGSMSTKERRRAVNEIHTNDRILCILVSLKAGSTGLNLAVCNNVILLDSDWNPFVEEQAFDRAHRIGQELPVNIVKLVVKGTIEDRVLKIQAEKRVFAREALKGNKVKGLRLTTEETLAFFESGGGLRRKAH</sequence>
<dbReference type="InterPro" id="IPR000330">
    <property type="entry name" value="SNF2_N"/>
</dbReference>
<evidence type="ECO:0000259" key="6">
    <source>
        <dbReference type="PROSITE" id="PS51194"/>
    </source>
</evidence>
<feature type="region of interest" description="Disordered" evidence="4">
    <location>
        <begin position="1"/>
        <end position="27"/>
    </location>
</feature>
<feature type="domain" description="Helicase C-terminal" evidence="6">
    <location>
        <begin position="469"/>
        <end position="629"/>
    </location>
</feature>
<dbReference type="InterPro" id="IPR027417">
    <property type="entry name" value="P-loop_NTPase"/>
</dbReference>
<keyword evidence="2" id="KW-0378">Hydrolase</keyword>
<dbReference type="SUPFAM" id="SSF52540">
    <property type="entry name" value="P-loop containing nucleoside triphosphate hydrolases"/>
    <property type="match status" value="2"/>
</dbReference>